<evidence type="ECO:0000256" key="1">
    <source>
        <dbReference type="SAM" id="SignalP"/>
    </source>
</evidence>
<sequence>MLVHSALFVLAADRLSFAQIVASSIDACLIQWTVGIAATSDQLTFRSRITLVSRQTFADGPMIDGNTLGLWSTRFHRTGRHTLPVVARMLTGTLIIRAALQPDALRLRITVVTLLARADRFVVLHTALRIRPTVARIPADAVNTRRIAGAVRVRNAAGLDDRFARTATTANVPIRARTVHGAYR</sequence>
<organism evidence="2">
    <name type="scientific">Anopheles darlingi</name>
    <name type="common">Mosquito</name>
    <dbReference type="NCBI Taxonomy" id="43151"/>
    <lineage>
        <taxon>Eukaryota</taxon>
        <taxon>Metazoa</taxon>
        <taxon>Ecdysozoa</taxon>
        <taxon>Arthropoda</taxon>
        <taxon>Hexapoda</taxon>
        <taxon>Insecta</taxon>
        <taxon>Pterygota</taxon>
        <taxon>Neoptera</taxon>
        <taxon>Endopterygota</taxon>
        <taxon>Diptera</taxon>
        <taxon>Nematocera</taxon>
        <taxon>Culicoidea</taxon>
        <taxon>Culicidae</taxon>
        <taxon>Anophelinae</taxon>
        <taxon>Anopheles</taxon>
    </lineage>
</organism>
<accession>A0A2M4D0L5</accession>
<reference evidence="2" key="1">
    <citation type="submission" date="2018-01" db="EMBL/GenBank/DDBJ databases">
        <title>An insight into the sialome of Amazonian anophelines.</title>
        <authorList>
            <person name="Ribeiro J.M."/>
            <person name="Scarpassa V."/>
            <person name="Calvo E."/>
        </authorList>
    </citation>
    <scope>NUCLEOTIDE SEQUENCE</scope>
</reference>
<keyword evidence="1" id="KW-0732">Signal</keyword>
<dbReference type="AlphaFoldDB" id="A0A2M4D0L5"/>
<feature type="signal peptide" evidence="1">
    <location>
        <begin position="1"/>
        <end position="18"/>
    </location>
</feature>
<protein>
    <submittedName>
        <fullName evidence="2">Putative secreted protein</fullName>
    </submittedName>
</protein>
<proteinExistence type="predicted"/>
<dbReference type="EMBL" id="GGFL01006843">
    <property type="protein sequence ID" value="MBW71021.1"/>
    <property type="molecule type" value="Transcribed_RNA"/>
</dbReference>
<evidence type="ECO:0000313" key="2">
    <source>
        <dbReference type="EMBL" id="MBW71021.1"/>
    </source>
</evidence>
<name>A0A2M4D0L5_ANODA</name>
<feature type="chain" id="PRO_5014688840" evidence="1">
    <location>
        <begin position="19"/>
        <end position="184"/>
    </location>
</feature>